<sequence length="98" mass="11337">MEKETLEIIGRILETLKQEGKVFYCTDDYGGLIEELRGEDAIFNLTCLMEWNLIDKDDDGILPHWDGKFPEGYDYVTFLSEGTWVYQYALPCIASQSK</sequence>
<accession>A0A8S5TEA9</accession>
<evidence type="ECO:0000313" key="1">
    <source>
        <dbReference type="EMBL" id="DAF61593.1"/>
    </source>
</evidence>
<reference evidence="1" key="1">
    <citation type="journal article" date="2021" name="Proc. Natl. Acad. Sci. U.S.A.">
        <title>A Catalog of Tens of Thousands of Viruses from Human Metagenomes Reveals Hidden Associations with Chronic Diseases.</title>
        <authorList>
            <person name="Tisza M.J."/>
            <person name="Buck C.B."/>
        </authorList>
    </citation>
    <scope>NUCLEOTIDE SEQUENCE</scope>
    <source>
        <strain evidence="1">CtJ0s2</strain>
    </source>
</reference>
<protein>
    <submittedName>
        <fullName evidence="1">Uncharacterized protein</fullName>
    </submittedName>
</protein>
<proteinExistence type="predicted"/>
<dbReference type="EMBL" id="BK032813">
    <property type="protein sequence ID" value="DAF61593.1"/>
    <property type="molecule type" value="Genomic_DNA"/>
</dbReference>
<name>A0A8S5TEA9_9CAUD</name>
<organism evidence="1">
    <name type="scientific">Siphoviridae sp. ctJ0s2</name>
    <dbReference type="NCBI Taxonomy" id="2827834"/>
    <lineage>
        <taxon>Viruses</taxon>
        <taxon>Duplodnaviria</taxon>
        <taxon>Heunggongvirae</taxon>
        <taxon>Uroviricota</taxon>
        <taxon>Caudoviricetes</taxon>
    </lineage>
</organism>